<dbReference type="Proteomes" id="UP000316726">
    <property type="component" value="Chromosome 5"/>
</dbReference>
<keyword evidence="3" id="KW-1185">Reference proteome</keyword>
<name>A0A5B8MLM6_9CHLO</name>
<organism evidence="2 3">
    <name type="scientific">Chloropicon primus</name>
    <dbReference type="NCBI Taxonomy" id="1764295"/>
    <lineage>
        <taxon>Eukaryota</taxon>
        <taxon>Viridiplantae</taxon>
        <taxon>Chlorophyta</taxon>
        <taxon>Chloropicophyceae</taxon>
        <taxon>Chloropicales</taxon>
        <taxon>Chloropicaceae</taxon>
        <taxon>Chloropicon</taxon>
    </lineage>
</organism>
<evidence type="ECO:0000313" key="3">
    <source>
        <dbReference type="Proteomes" id="UP000316726"/>
    </source>
</evidence>
<dbReference type="PANTHER" id="PTHR32091:SF20">
    <property type="entry name" value="EUKARYOTIC TRANSLATION INITIATION FACTOR 4B1"/>
    <property type="match status" value="1"/>
</dbReference>
<reference evidence="2 3" key="1">
    <citation type="submission" date="2018-07" db="EMBL/GenBank/DDBJ databases">
        <title>The complete nuclear genome of the prasinophyte Chloropicon primus (CCMP1205).</title>
        <authorList>
            <person name="Pombert J.-F."/>
            <person name="Otis C."/>
            <person name="Turmel M."/>
            <person name="Lemieux C."/>
        </authorList>
    </citation>
    <scope>NUCLEOTIDE SEQUENCE [LARGE SCALE GENOMIC DNA]</scope>
    <source>
        <strain evidence="2 3">CCMP1205</strain>
    </source>
</reference>
<evidence type="ECO:0000256" key="1">
    <source>
        <dbReference type="SAM" id="MobiDB-lite"/>
    </source>
</evidence>
<dbReference type="PANTHER" id="PTHR32091">
    <property type="entry name" value="EUKARYOTIC TRANSLATION INITIATION FACTOR 4B"/>
    <property type="match status" value="1"/>
</dbReference>
<dbReference type="AlphaFoldDB" id="A0A5B8MLM6"/>
<feature type="region of interest" description="Disordered" evidence="1">
    <location>
        <begin position="129"/>
        <end position="236"/>
    </location>
</feature>
<dbReference type="GO" id="GO:0003743">
    <property type="term" value="F:translation initiation factor activity"/>
    <property type="evidence" value="ECO:0007669"/>
    <property type="project" value="InterPro"/>
</dbReference>
<dbReference type="OrthoDB" id="2021179at2759"/>
<protein>
    <submittedName>
        <fullName evidence="2">Uncharacterized protein</fullName>
    </submittedName>
</protein>
<dbReference type="EMBL" id="CP031038">
    <property type="protein sequence ID" value="QDZ21406.1"/>
    <property type="molecule type" value="Genomic_DNA"/>
</dbReference>
<sequence length="252" mass="27416">MDGGFGYGYGYKTVGHADRGERTKLRVHPHAHDGVYGSVGSFAPPAEGGSAGSPFCYPRSGGWSDQVTTLVPPPPPPGPAARSPAAGTRFPFYEVGRQELYKTGLEVREQPPQLSPQSVFDLSAAIQQRVPITPPPPSPPQARKPAEKTRQKLHLLPRTKPMCGDSAPQQDNPRRANLFGGARPREEVLRERQKTGRPQGSSLAPKGWKQVNTSHKLQPYNKLPKRSSLKTSQETKLAPEYTVVSNPFGKLA</sequence>
<feature type="compositionally biased region" description="Basic and acidic residues" evidence="1">
    <location>
        <begin position="183"/>
        <end position="194"/>
    </location>
</feature>
<gene>
    <name evidence="2" type="ORF">A3770_05p39240</name>
</gene>
<accession>A0A5B8MLM6</accession>
<dbReference type="InterPro" id="IPR010433">
    <property type="entry name" value="EIF-4B_pln"/>
</dbReference>
<proteinExistence type="predicted"/>
<evidence type="ECO:0000313" key="2">
    <source>
        <dbReference type="EMBL" id="QDZ21406.1"/>
    </source>
</evidence>
<feature type="compositionally biased region" description="Pro residues" evidence="1">
    <location>
        <begin position="132"/>
        <end position="142"/>
    </location>
</feature>
<dbReference type="GO" id="GO:0003729">
    <property type="term" value="F:mRNA binding"/>
    <property type="evidence" value="ECO:0007669"/>
    <property type="project" value="TreeGrafter"/>
</dbReference>